<dbReference type="GO" id="GO:0005829">
    <property type="term" value="C:cytosol"/>
    <property type="evidence" value="ECO:0007669"/>
    <property type="project" value="TreeGrafter"/>
</dbReference>
<dbReference type="Pfam" id="PF00817">
    <property type="entry name" value="IMS"/>
    <property type="match status" value="1"/>
</dbReference>
<dbReference type="InterPro" id="IPR043502">
    <property type="entry name" value="DNA/RNA_pol_sf"/>
</dbReference>
<name>A0A6J4DJG3_KLEPN</name>
<feature type="domain" description="UmuC" evidence="2">
    <location>
        <begin position="1"/>
        <end position="108"/>
    </location>
</feature>
<dbReference type="RefSeq" id="WP_162858784.1">
    <property type="nucleotide sequence ID" value="NZ_JAUUUM010000060.1"/>
</dbReference>
<dbReference type="InterPro" id="IPR050116">
    <property type="entry name" value="DNA_polymerase-Y"/>
</dbReference>
<dbReference type="EMBL" id="LC549808">
    <property type="protein sequence ID" value="BCG06997.1"/>
    <property type="molecule type" value="Genomic_DNA"/>
</dbReference>
<dbReference type="GO" id="GO:0009432">
    <property type="term" value="P:SOS response"/>
    <property type="evidence" value="ECO:0007669"/>
    <property type="project" value="TreeGrafter"/>
</dbReference>
<evidence type="ECO:0000256" key="1">
    <source>
        <dbReference type="ARBA" id="ARBA00010945"/>
    </source>
</evidence>
<geneLocation type="plasmid" evidence="3">
    <name>pVNCKp83</name>
</geneLocation>
<dbReference type="GO" id="GO:0003887">
    <property type="term" value="F:DNA-directed DNA polymerase activity"/>
    <property type="evidence" value="ECO:0007669"/>
    <property type="project" value="TreeGrafter"/>
</dbReference>
<comment type="similarity">
    <text evidence="1">Belongs to the DNA polymerase type-Y family.</text>
</comment>
<dbReference type="PANTHER" id="PTHR11076:SF34">
    <property type="entry name" value="PROTEIN UMUC"/>
    <property type="match status" value="1"/>
</dbReference>
<dbReference type="InterPro" id="IPR043128">
    <property type="entry name" value="Rev_trsase/Diguanyl_cyclase"/>
</dbReference>
<reference evidence="3" key="1">
    <citation type="submission" date="2020-05" db="EMBL/GenBank/DDBJ databases">
        <title>Complete plasmid sequence of Klebsiella pneumoniae VNCKp83.</title>
        <authorList>
            <person name="Tada T."/>
            <person name="Toya M."/>
            <person name="Kirikae T."/>
        </authorList>
    </citation>
    <scope>NUCLEOTIDE SEQUENCE</scope>
    <source>
        <strain evidence="3">VNCKp83</strain>
        <plasmid evidence="3">pVNCKp83</plasmid>
    </source>
</reference>
<evidence type="ECO:0000259" key="2">
    <source>
        <dbReference type="PROSITE" id="PS50173"/>
    </source>
</evidence>
<dbReference type="Gene3D" id="3.30.70.270">
    <property type="match status" value="1"/>
</dbReference>
<dbReference type="Gene3D" id="1.10.150.20">
    <property type="entry name" value="5' to 3' exonuclease, C-terminal subdomain"/>
    <property type="match status" value="1"/>
</dbReference>
<evidence type="ECO:0000313" key="3">
    <source>
        <dbReference type="EMBL" id="BCG06997.1"/>
    </source>
</evidence>
<dbReference type="SUPFAM" id="SSF56672">
    <property type="entry name" value="DNA/RNA polymerases"/>
    <property type="match status" value="1"/>
</dbReference>
<dbReference type="AlphaFoldDB" id="A0A6J4DJG3"/>
<dbReference type="PROSITE" id="PS50173">
    <property type="entry name" value="UMUC"/>
    <property type="match status" value="1"/>
</dbReference>
<protein>
    <recommendedName>
        <fullName evidence="2">UmuC domain-containing protein</fullName>
    </recommendedName>
</protein>
<proteinExistence type="inferred from homology"/>
<dbReference type="PANTHER" id="PTHR11076">
    <property type="entry name" value="DNA REPAIR POLYMERASE UMUC / TRANSFERASE FAMILY MEMBER"/>
    <property type="match status" value="1"/>
</dbReference>
<organism evidence="3">
    <name type="scientific">Klebsiella pneumoniae</name>
    <dbReference type="NCBI Taxonomy" id="573"/>
    <lineage>
        <taxon>Bacteria</taxon>
        <taxon>Pseudomonadati</taxon>
        <taxon>Pseudomonadota</taxon>
        <taxon>Gammaproteobacteria</taxon>
        <taxon>Enterobacterales</taxon>
        <taxon>Enterobacteriaceae</taxon>
        <taxon>Klebsiella/Raoultella group</taxon>
        <taxon>Klebsiella</taxon>
        <taxon>Klebsiella pneumoniae complex</taxon>
    </lineage>
</organism>
<dbReference type="GO" id="GO:0042276">
    <property type="term" value="P:error-prone translesion synthesis"/>
    <property type="evidence" value="ECO:0007669"/>
    <property type="project" value="TreeGrafter"/>
</dbReference>
<keyword evidence="3" id="KW-0614">Plasmid</keyword>
<dbReference type="GO" id="GO:0006281">
    <property type="term" value="P:DNA repair"/>
    <property type="evidence" value="ECO:0007669"/>
    <property type="project" value="InterPro"/>
</dbReference>
<dbReference type="InterPro" id="IPR001126">
    <property type="entry name" value="UmuC"/>
</dbReference>
<sequence>MSARFAAVVESLSSRVEQYSIDELFVDCRGMETAMNLEAFGHQLRREVQRHTTLTCGVGVSFTKTLAKLCNHAAKTWPATRGVVALTDERRLHKLMAILPAAEVWGVGRRISARLETMGIRTALDLMRADTRFIRSNFSVTLERTVRELRGEICFGLDENPATKQQIGGTAEFGKNRTLS</sequence>
<accession>A0A6J4DJG3</accession>